<evidence type="ECO:0000313" key="2">
    <source>
        <dbReference type="Proteomes" id="UP001239111"/>
    </source>
</evidence>
<evidence type="ECO:0000313" key="1">
    <source>
        <dbReference type="EMBL" id="KAJ8671191.1"/>
    </source>
</evidence>
<dbReference type="Proteomes" id="UP001239111">
    <property type="component" value="Chromosome 3"/>
</dbReference>
<name>A0ACC2NJU7_9HYME</name>
<sequence>MKSDGFVLGLAYDDRTSEEGQLTGRMKKNNSLVLGIGPRMWHAPQLLSRIRHGVDWSCGDVKSSVAGQQQSNVQDRVMATGCCTHSPLATWCWLNSRITFDSPIEERTHDVIRSAAEQGLPPVTHAARHVPPKPGPAGPPERDHSDP</sequence>
<reference evidence="1" key="1">
    <citation type="submission" date="2023-04" db="EMBL/GenBank/DDBJ databases">
        <title>A chromosome-level genome assembly of the parasitoid wasp Eretmocerus hayati.</title>
        <authorList>
            <person name="Zhong Y."/>
            <person name="Liu S."/>
            <person name="Liu Y."/>
        </authorList>
    </citation>
    <scope>NUCLEOTIDE SEQUENCE</scope>
    <source>
        <strain evidence="1">ZJU_SS_LIU_2023</strain>
    </source>
</reference>
<organism evidence="1 2">
    <name type="scientific">Eretmocerus hayati</name>
    <dbReference type="NCBI Taxonomy" id="131215"/>
    <lineage>
        <taxon>Eukaryota</taxon>
        <taxon>Metazoa</taxon>
        <taxon>Ecdysozoa</taxon>
        <taxon>Arthropoda</taxon>
        <taxon>Hexapoda</taxon>
        <taxon>Insecta</taxon>
        <taxon>Pterygota</taxon>
        <taxon>Neoptera</taxon>
        <taxon>Endopterygota</taxon>
        <taxon>Hymenoptera</taxon>
        <taxon>Apocrita</taxon>
        <taxon>Proctotrupomorpha</taxon>
        <taxon>Chalcidoidea</taxon>
        <taxon>Aphelinidae</taxon>
        <taxon>Aphelininae</taxon>
        <taxon>Eretmocerus</taxon>
    </lineage>
</organism>
<protein>
    <submittedName>
        <fullName evidence="1">Uncharacterized protein</fullName>
    </submittedName>
</protein>
<keyword evidence="2" id="KW-1185">Reference proteome</keyword>
<proteinExistence type="predicted"/>
<gene>
    <name evidence="1" type="ORF">QAD02_002450</name>
</gene>
<comment type="caution">
    <text evidence="1">The sequence shown here is derived from an EMBL/GenBank/DDBJ whole genome shotgun (WGS) entry which is preliminary data.</text>
</comment>
<accession>A0ACC2NJU7</accession>
<dbReference type="EMBL" id="CM056743">
    <property type="protein sequence ID" value="KAJ8671191.1"/>
    <property type="molecule type" value="Genomic_DNA"/>
</dbReference>